<comment type="caution">
    <text evidence="2">The sequence shown here is derived from an EMBL/GenBank/DDBJ whole genome shotgun (WGS) entry which is preliminary data.</text>
</comment>
<name>A0A8K0VCU5_9RHOB</name>
<protein>
    <recommendedName>
        <fullName evidence="4">Inner membrane protein</fullName>
    </recommendedName>
</protein>
<feature type="coiled-coil region" evidence="1">
    <location>
        <begin position="114"/>
        <end position="159"/>
    </location>
</feature>
<dbReference type="Proteomes" id="UP000648908">
    <property type="component" value="Unassembled WGS sequence"/>
</dbReference>
<keyword evidence="3" id="KW-1185">Reference proteome</keyword>
<organism evidence="2 3">
    <name type="scientific">Szabonella alba</name>
    <dbReference type="NCBI Taxonomy" id="2804194"/>
    <lineage>
        <taxon>Bacteria</taxon>
        <taxon>Pseudomonadati</taxon>
        <taxon>Pseudomonadota</taxon>
        <taxon>Alphaproteobacteria</taxon>
        <taxon>Rhodobacterales</taxon>
        <taxon>Paracoccaceae</taxon>
        <taxon>Szabonella</taxon>
    </lineage>
</organism>
<evidence type="ECO:0000313" key="2">
    <source>
        <dbReference type="EMBL" id="MBL4916795.1"/>
    </source>
</evidence>
<accession>A0A8K0VCU5</accession>
<reference evidence="2" key="1">
    <citation type="submission" date="2021-01" db="EMBL/GenBank/DDBJ databases">
        <title>Tabrizicola alba sp. nov. a motile alkaliphilic bacterium isolated from a soda lake.</title>
        <authorList>
            <person name="Szuroczki S."/>
            <person name="Abbaszade G."/>
            <person name="Schumann P."/>
            <person name="Toth E."/>
        </authorList>
    </citation>
    <scope>NUCLEOTIDE SEQUENCE</scope>
    <source>
        <strain evidence="2">DMG-N-6</strain>
    </source>
</reference>
<dbReference type="RefSeq" id="WP_202687607.1">
    <property type="nucleotide sequence ID" value="NZ_JAESVN010000002.1"/>
</dbReference>
<evidence type="ECO:0000256" key="1">
    <source>
        <dbReference type="SAM" id="Coils"/>
    </source>
</evidence>
<sequence>MARYVVPEGWPLPGSSPLQAQITAQADEIAALRAELAALPPAPDLSPEIATLQEQIAGLQQASEAAANAPADLPEEAASRLTQIETGLTQLGERLTTVENRTDQPDGVAGAGEVADLEAAIAALQEGLAAQEARTAEAAEATRAEITRIQDEAEAARQASAAEAGATLEQAALAQVEAAAINGSPYGEALASLAAAGHEIAPVLTENAESGLPTLAGLTERFDEPARAAIAAELRADMGDSLTDRVGSFLRAQTGARSLSPREGTDADAVLSRAEAALRAGNVDGALTEINALSEPAKAEMDAWVLQAERYRDAGAALAALSTVVTER</sequence>
<evidence type="ECO:0008006" key="4">
    <source>
        <dbReference type="Google" id="ProtNLM"/>
    </source>
</evidence>
<evidence type="ECO:0000313" key="3">
    <source>
        <dbReference type="Proteomes" id="UP000648908"/>
    </source>
</evidence>
<dbReference type="EMBL" id="JAESVN010000002">
    <property type="protein sequence ID" value="MBL4916795.1"/>
    <property type="molecule type" value="Genomic_DNA"/>
</dbReference>
<keyword evidence="1" id="KW-0175">Coiled coil</keyword>
<dbReference type="AlphaFoldDB" id="A0A8K0VCU5"/>
<proteinExistence type="predicted"/>
<gene>
    <name evidence="2" type="ORF">JL811_06125</name>
</gene>